<name>A0A8S1H386_9PELO</name>
<evidence type="ECO:0000256" key="2">
    <source>
        <dbReference type="ARBA" id="ARBA00004141"/>
    </source>
</evidence>
<keyword evidence="9" id="KW-0464">Manganese</keyword>
<dbReference type="Proteomes" id="UP000835052">
    <property type="component" value="Unassembled WGS sequence"/>
</dbReference>
<evidence type="ECO:0000256" key="6">
    <source>
        <dbReference type="ARBA" id="ARBA00022801"/>
    </source>
</evidence>
<feature type="domain" description="Calcineurin-like phosphoesterase" evidence="11">
    <location>
        <begin position="62"/>
        <end position="285"/>
    </location>
</feature>
<evidence type="ECO:0000256" key="5">
    <source>
        <dbReference type="ARBA" id="ARBA00022723"/>
    </source>
</evidence>
<keyword evidence="6" id="KW-0378">Hydrolase</keyword>
<dbReference type="InterPro" id="IPR029052">
    <property type="entry name" value="Metallo-depent_PP-like"/>
</dbReference>
<evidence type="ECO:0000313" key="12">
    <source>
        <dbReference type="EMBL" id="CAD6189782.1"/>
    </source>
</evidence>
<feature type="transmembrane region" description="Helical" evidence="10">
    <location>
        <begin position="20"/>
        <end position="38"/>
    </location>
</feature>
<evidence type="ECO:0000256" key="7">
    <source>
        <dbReference type="ARBA" id="ARBA00022989"/>
    </source>
</evidence>
<gene>
    <name evidence="12" type="ORF">CAUJ_LOCUS5701</name>
</gene>
<dbReference type="Gene3D" id="3.60.21.10">
    <property type="match status" value="1"/>
</dbReference>
<evidence type="ECO:0000313" key="13">
    <source>
        <dbReference type="Proteomes" id="UP000835052"/>
    </source>
</evidence>
<dbReference type="PANTHER" id="PTHR13315">
    <property type="entry name" value="METALLO PHOSPHOESTERASE RELATED"/>
    <property type="match status" value="1"/>
</dbReference>
<keyword evidence="7 10" id="KW-1133">Transmembrane helix</keyword>
<comment type="similarity">
    <text evidence="3">Belongs to the metallophosphoesterase superfamily. MPPE1 family.</text>
</comment>
<evidence type="ECO:0000256" key="3">
    <source>
        <dbReference type="ARBA" id="ARBA00008895"/>
    </source>
</evidence>
<dbReference type="GO" id="GO:0016020">
    <property type="term" value="C:membrane"/>
    <property type="evidence" value="ECO:0007669"/>
    <property type="project" value="UniProtKB-SubCell"/>
</dbReference>
<comment type="caution">
    <text evidence="12">The sequence shown here is derived from an EMBL/GenBank/DDBJ whole genome shotgun (WGS) entry which is preliminary data.</text>
</comment>
<dbReference type="InterPro" id="IPR033308">
    <property type="entry name" value="PGAP5/Cdc1/Ted1"/>
</dbReference>
<accession>A0A8S1H386</accession>
<dbReference type="InterPro" id="IPR004843">
    <property type="entry name" value="Calcineurin-like_PHP"/>
</dbReference>
<keyword evidence="8 10" id="KW-0472">Membrane</keyword>
<proteinExistence type="inferred from homology"/>
<dbReference type="GO" id="GO:0006506">
    <property type="term" value="P:GPI anchor biosynthetic process"/>
    <property type="evidence" value="ECO:0007669"/>
    <property type="project" value="InterPro"/>
</dbReference>
<organism evidence="12 13">
    <name type="scientific">Caenorhabditis auriculariae</name>
    <dbReference type="NCBI Taxonomy" id="2777116"/>
    <lineage>
        <taxon>Eukaryota</taxon>
        <taxon>Metazoa</taxon>
        <taxon>Ecdysozoa</taxon>
        <taxon>Nematoda</taxon>
        <taxon>Chromadorea</taxon>
        <taxon>Rhabditida</taxon>
        <taxon>Rhabditina</taxon>
        <taxon>Rhabditomorpha</taxon>
        <taxon>Rhabditoidea</taxon>
        <taxon>Rhabditidae</taxon>
        <taxon>Peloderinae</taxon>
        <taxon>Caenorhabditis</taxon>
    </lineage>
</organism>
<evidence type="ECO:0000256" key="1">
    <source>
        <dbReference type="ARBA" id="ARBA00001936"/>
    </source>
</evidence>
<dbReference type="Pfam" id="PF00149">
    <property type="entry name" value="Metallophos"/>
    <property type="match status" value="1"/>
</dbReference>
<evidence type="ECO:0000256" key="10">
    <source>
        <dbReference type="SAM" id="Phobius"/>
    </source>
</evidence>
<sequence length="363" mass="42329">MPRRGLGDQLRRVFCTYWPFFLILNVLMFNEFLVYFIVIGTSCQWPCRNHRCNGSDLHAFMISDTHLLGKSKGHWFDKLKREWQMYRSYQTAVTLLDPDAVFFLGDLMDEGQWTDEKLFHEYSDHFRSLFGSNGKRPQIHALAGNHDLGFHYAINPSRVDWFSKEFNRSVVDLVRIKGQPFVLITSMALHGDGCRLCGEAEKKIEQLSQKFDDASRGKPKRRPIILQHFPLFRNSDADCIPDASEENEDDEEVYRELWEALSEAATLKLLAQLRPAAVFNGHTHKGCRKRWSHPHSFWEYTVNSFSWRNGDRPSFLMAVISENEVRVEACRLPRESTLIWIYAISGAILKQFRNRFNPKIACT</sequence>
<dbReference type="OrthoDB" id="9984693at2759"/>
<evidence type="ECO:0000256" key="4">
    <source>
        <dbReference type="ARBA" id="ARBA00022692"/>
    </source>
</evidence>
<dbReference type="PANTHER" id="PTHR13315:SF0">
    <property type="entry name" value="METALLOPHOSPHOESTERASE 1"/>
    <property type="match status" value="1"/>
</dbReference>
<keyword evidence="13" id="KW-1185">Reference proteome</keyword>
<dbReference type="SUPFAM" id="SSF56300">
    <property type="entry name" value="Metallo-dependent phosphatases"/>
    <property type="match status" value="1"/>
</dbReference>
<dbReference type="EMBL" id="CAJGYM010000012">
    <property type="protein sequence ID" value="CAD6189782.1"/>
    <property type="molecule type" value="Genomic_DNA"/>
</dbReference>
<dbReference type="AlphaFoldDB" id="A0A8S1H386"/>
<protein>
    <recommendedName>
        <fullName evidence="11">Calcineurin-like phosphoesterase domain-containing protein</fullName>
    </recommendedName>
</protein>
<dbReference type="GO" id="GO:0046872">
    <property type="term" value="F:metal ion binding"/>
    <property type="evidence" value="ECO:0007669"/>
    <property type="project" value="UniProtKB-KW"/>
</dbReference>
<evidence type="ECO:0000256" key="8">
    <source>
        <dbReference type="ARBA" id="ARBA00023136"/>
    </source>
</evidence>
<comment type="subcellular location">
    <subcellularLocation>
        <location evidence="2">Membrane</location>
        <topology evidence="2">Multi-pass membrane protein</topology>
    </subcellularLocation>
</comment>
<keyword evidence="5" id="KW-0479">Metal-binding</keyword>
<evidence type="ECO:0000256" key="9">
    <source>
        <dbReference type="ARBA" id="ARBA00023211"/>
    </source>
</evidence>
<reference evidence="12" key="1">
    <citation type="submission" date="2020-10" db="EMBL/GenBank/DDBJ databases">
        <authorList>
            <person name="Kikuchi T."/>
        </authorList>
    </citation>
    <scope>NUCLEOTIDE SEQUENCE</scope>
    <source>
        <strain evidence="12">NKZ352</strain>
    </source>
</reference>
<comment type="cofactor">
    <cofactor evidence="1">
        <name>Mn(2+)</name>
        <dbReference type="ChEBI" id="CHEBI:29035"/>
    </cofactor>
</comment>
<keyword evidence="4 10" id="KW-0812">Transmembrane</keyword>
<dbReference type="GO" id="GO:0016787">
    <property type="term" value="F:hydrolase activity"/>
    <property type="evidence" value="ECO:0007669"/>
    <property type="project" value="UniProtKB-KW"/>
</dbReference>
<evidence type="ECO:0000259" key="11">
    <source>
        <dbReference type="Pfam" id="PF00149"/>
    </source>
</evidence>